<evidence type="ECO:0000313" key="7">
    <source>
        <dbReference type="Proteomes" id="UP000298050"/>
    </source>
</evidence>
<dbReference type="InterPro" id="IPR021826">
    <property type="entry name" value="PpnN_C"/>
</dbReference>
<name>A0A4Z0M3Y3_9GAMM</name>
<evidence type="ECO:0000259" key="5">
    <source>
        <dbReference type="Pfam" id="PF14793"/>
    </source>
</evidence>
<dbReference type="NCBIfam" id="NF038390">
    <property type="entry name" value="Nsidase_PpnN"/>
    <property type="match status" value="1"/>
</dbReference>
<dbReference type="InterPro" id="IPR031100">
    <property type="entry name" value="LOG_fam"/>
</dbReference>
<accession>A0A4Z0M3Y3</accession>
<dbReference type="Gene3D" id="3.40.50.450">
    <property type="match status" value="1"/>
</dbReference>
<evidence type="ECO:0000256" key="1">
    <source>
        <dbReference type="ARBA" id="ARBA00000274"/>
    </source>
</evidence>
<dbReference type="PANTHER" id="PTHR43393">
    <property type="entry name" value="CYTOKININ RIBOSIDE 5'-MONOPHOSPHATE PHOSPHORIBOHYDROLASE"/>
    <property type="match status" value="1"/>
</dbReference>
<dbReference type="GO" id="GO:0008714">
    <property type="term" value="F:AMP nucleosidase activity"/>
    <property type="evidence" value="ECO:0007669"/>
    <property type="project" value="UniProtKB-EC"/>
</dbReference>
<dbReference type="Proteomes" id="UP000298050">
    <property type="component" value="Unassembled WGS sequence"/>
</dbReference>
<evidence type="ECO:0000256" key="3">
    <source>
        <dbReference type="ARBA" id="ARBA00031983"/>
    </source>
</evidence>
<dbReference type="Pfam" id="PF14793">
    <property type="entry name" value="DUF4478"/>
    <property type="match status" value="1"/>
</dbReference>
<organism evidence="6 7">
    <name type="scientific">Mangrovimicrobium sediminis</name>
    <dbReference type="NCBI Taxonomy" id="2562682"/>
    <lineage>
        <taxon>Bacteria</taxon>
        <taxon>Pseudomonadati</taxon>
        <taxon>Pseudomonadota</taxon>
        <taxon>Gammaproteobacteria</taxon>
        <taxon>Cellvibrionales</taxon>
        <taxon>Halieaceae</taxon>
        <taxon>Mangrovimicrobium</taxon>
    </lineage>
</organism>
<dbReference type="EC" id="3.2.2.4" evidence="2"/>
<gene>
    <name evidence="6" type="ORF">E4634_08530</name>
</gene>
<dbReference type="SUPFAM" id="SSF102405">
    <property type="entry name" value="MCP/YpsA-like"/>
    <property type="match status" value="1"/>
</dbReference>
<dbReference type="PANTHER" id="PTHR43393:SF1">
    <property type="entry name" value="PYRIMIDINE_PURINE NUCLEOTIDE 5'-MONOPHOSPHATE NUCLEOSIDASE"/>
    <property type="match status" value="1"/>
</dbReference>
<evidence type="ECO:0000259" key="4">
    <source>
        <dbReference type="Pfam" id="PF11892"/>
    </source>
</evidence>
<comment type="catalytic activity">
    <reaction evidence="1">
        <text>AMP + H2O = D-ribose 5-phosphate + adenine</text>
        <dbReference type="Rhea" id="RHEA:20129"/>
        <dbReference type="ChEBI" id="CHEBI:15377"/>
        <dbReference type="ChEBI" id="CHEBI:16708"/>
        <dbReference type="ChEBI" id="CHEBI:78346"/>
        <dbReference type="ChEBI" id="CHEBI:456215"/>
        <dbReference type="EC" id="3.2.2.4"/>
    </reaction>
</comment>
<feature type="domain" description="Pyrimidine/purine nucleotide 5'-monophosphate nucleosidase C-terminal" evidence="4">
    <location>
        <begin position="335"/>
        <end position="452"/>
    </location>
</feature>
<reference evidence="6 7" key="1">
    <citation type="submission" date="2019-04" db="EMBL/GenBank/DDBJ databases">
        <title>Taxonomy of novel Haliea sp. from mangrove soil of West Coast of India.</title>
        <authorList>
            <person name="Verma A."/>
            <person name="Kumar P."/>
            <person name="Krishnamurthi S."/>
        </authorList>
    </citation>
    <scope>NUCLEOTIDE SEQUENCE [LARGE SCALE GENOMIC DNA]</scope>
    <source>
        <strain evidence="6 7">SAOS-164</strain>
    </source>
</reference>
<sequence length="461" mass="51008">MHNKKAFASVRPRHSLDLLSQREMASLARADQAIHELFRRCALAVLNTGGEMDDAREIYALYHDFDVRVIPEPRGLKLELRNAPGQAFVDGRMIEGIRAHLFAVLRDIVYTHHKLVEQRQFDVDSGEGITDAVFRILRNADTVSSDTAPRLVVCWGGHSIGREEYEFCKEVGYQLGLRGMDIATGCGSGAMKGPMKGATIGHGKQLSRDCRYVGISEPGIIAAESPNALVNELVILPDIEKRLEAFVRLAHSIIIFPGGVGTAEEILYLLGVKMHPDNAGIPLPLVMAAPAASAGYFQRIDAFLRQNLGDEVAQHYEIICGDAVEVARRVKRGLRAVRDHRVQGSESFGFNWGLAISADLQQPFEPTHENMAALQLHRDQPRHQLIAELRRAFSGLVAGNVKESGVRQVEERGPYLLHGEPDLVKSLGELLEGFVAERRMKLDPATYRPCFRFAGEGETLP</sequence>
<keyword evidence="7" id="KW-1185">Reference proteome</keyword>
<dbReference type="InterPro" id="IPR037153">
    <property type="entry name" value="PpnN-like_sf"/>
</dbReference>
<evidence type="ECO:0000313" key="6">
    <source>
        <dbReference type="EMBL" id="TGD74166.1"/>
    </source>
</evidence>
<dbReference type="InterPro" id="IPR052341">
    <property type="entry name" value="LOG_family_nucleotidases"/>
</dbReference>
<dbReference type="InterPro" id="IPR049788">
    <property type="entry name" value="PpnN"/>
</dbReference>
<dbReference type="OrthoDB" id="9801098at2"/>
<dbReference type="Gene3D" id="3.30.1850.10">
    <property type="entry name" value="MoCo carrier protein-like"/>
    <property type="match status" value="1"/>
</dbReference>
<proteinExistence type="predicted"/>
<feature type="domain" description="Pyrimidine/purine nucleotide 5'-monophosphate nucleosidase N-terminal" evidence="5">
    <location>
        <begin position="9"/>
        <end position="114"/>
    </location>
</feature>
<dbReference type="EMBL" id="SRLE01000006">
    <property type="protein sequence ID" value="TGD74166.1"/>
    <property type="molecule type" value="Genomic_DNA"/>
</dbReference>
<protein>
    <recommendedName>
        <fullName evidence="3">AMP nucleosidase</fullName>
        <ecNumber evidence="2">3.2.2.4</ecNumber>
    </recommendedName>
    <alternativeName>
        <fullName evidence="3">AMP nucleosidase</fullName>
    </alternativeName>
</protein>
<dbReference type="Pfam" id="PF03641">
    <property type="entry name" value="Lysine_decarbox"/>
    <property type="match status" value="1"/>
</dbReference>
<dbReference type="GO" id="GO:0005829">
    <property type="term" value="C:cytosol"/>
    <property type="evidence" value="ECO:0007669"/>
    <property type="project" value="TreeGrafter"/>
</dbReference>
<dbReference type="Pfam" id="PF11892">
    <property type="entry name" value="PpnN_C"/>
    <property type="match status" value="1"/>
</dbReference>
<dbReference type="RefSeq" id="WP_135442819.1">
    <property type="nucleotide sequence ID" value="NZ_SRLE01000006.1"/>
</dbReference>
<dbReference type="AlphaFoldDB" id="A0A4Z0M3Y3"/>
<dbReference type="InterPro" id="IPR027820">
    <property type="entry name" value="PpnN_N"/>
</dbReference>
<comment type="caution">
    <text evidence="6">The sequence shown here is derived from an EMBL/GenBank/DDBJ whole genome shotgun (WGS) entry which is preliminary data.</text>
</comment>
<evidence type="ECO:0000256" key="2">
    <source>
        <dbReference type="ARBA" id="ARBA00011985"/>
    </source>
</evidence>